<feature type="region of interest" description="Disordered" evidence="9">
    <location>
        <begin position="1"/>
        <end position="147"/>
    </location>
</feature>
<dbReference type="Proteomes" id="UP001296104">
    <property type="component" value="Unassembled WGS sequence"/>
</dbReference>
<name>A0AAI8YTR2_9PEZI</name>
<accession>A0AAI8YTR2</accession>
<evidence type="ECO:0000256" key="8">
    <source>
        <dbReference type="ARBA" id="ARBA00031747"/>
    </source>
</evidence>
<feature type="domain" description="Transcription initiation factor TFIID component TAF4 C-terminal" evidence="10">
    <location>
        <begin position="322"/>
        <end position="603"/>
    </location>
</feature>
<comment type="caution">
    <text evidence="11">The sequence shown here is derived from an EMBL/GenBank/DDBJ whole genome shotgun (WGS) entry which is preliminary data.</text>
</comment>
<feature type="region of interest" description="Disordered" evidence="9">
    <location>
        <begin position="368"/>
        <end position="415"/>
    </location>
</feature>
<protein>
    <recommendedName>
        <fullName evidence="3">Transcription initiation factor TFIID subunit 4</fullName>
    </recommendedName>
    <alternativeName>
        <fullName evidence="8">TBP-associated factor 4</fullName>
    </alternativeName>
</protein>
<feature type="region of interest" description="Disordered" evidence="9">
    <location>
        <begin position="188"/>
        <end position="249"/>
    </location>
</feature>
<feature type="compositionally biased region" description="Polar residues" evidence="9">
    <location>
        <begin position="188"/>
        <end position="214"/>
    </location>
</feature>
<evidence type="ECO:0000256" key="5">
    <source>
        <dbReference type="ARBA" id="ARBA00023163"/>
    </source>
</evidence>
<dbReference type="EMBL" id="CAVMBE010000007">
    <property type="protein sequence ID" value="CAK3860715.1"/>
    <property type="molecule type" value="Genomic_DNA"/>
</dbReference>
<comment type="subcellular location">
    <subcellularLocation>
        <location evidence="1">Nucleus</location>
    </subcellularLocation>
</comment>
<evidence type="ECO:0000256" key="2">
    <source>
        <dbReference type="ARBA" id="ARBA00006178"/>
    </source>
</evidence>
<comment type="similarity">
    <text evidence="2">Belongs to the TAF4 family.</text>
</comment>
<evidence type="ECO:0000259" key="10">
    <source>
        <dbReference type="Pfam" id="PF05236"/>
    </source>
</evidence>
<feature type="region of interest" description="Disordered" evidence="9">
    <location>
        <begin position="434"/>
        <end position="508"/>
    </location>
</feature>
<proteinExistence type="inferred from homology"/>
<reference evidence="11" key="1">
    <citation type="submission" date="2023-11" db="EMBL/GenBank/DDBJ databases">
        <authorList>
            <person name="Alioto T."/>
            <person name="Alioto T."/>
            <person name="Gomez Garrido J."/>
        </authorList>
    </citation>
    <scope>NUCLEOTIDE SEQUENCE</scope>
</reference>
<feature type="compositionally biased region" description="Basic and acidic residues" evidence="9">
    <location>
        <begin position="434"/>
        <end position="444"/>
    </location>
</feature>
<feature type="compositionally biased region" description="Low complexity" evidence="9">
    <location>
        <begin position="462"/>
        <end position="484"/>
    </location>
</feature>
<feature type="compositionally biased region" description="Pro residues" evidence="9">
    <location>
        <begin position="109"/>
        <end position="136"/>
    </location>
</feature>
<keyword evidence="5" id="KW-0804">Transcription</keyword>
<evidence type="ECO:0000256" key="7">
    <source>
        <dbReference type="ARBA" id="ARBA00025346"/>
    </source>
</evidence>
<feature type="compositionally biased region" description="Basic and acidic residues" evidence="9">
    <location>
        <begin position="225"/>
        <end position="249"/>
    </location>
</feature>
<evidence type="ECO:0000256" key="4">
    <source>
        <dbReference type="ARBA" id="ARBA00023015"/>
    </source>
</evidence>
<feature type="compositionally biased region" description="Basic and acidic residues" evidence="9">
    <location>
        <begin position="137"/>
        <end position="147"/>
    </location>
</feature>
<dbReference type="Pfam" id="PF05236">
    <property type="entry name" value="TAF4"/>
    <property type="match status" value="1"/>
</dbReference>
<feature type="compositionally biased region" description="Basic and acidic residues" evidence="9">
    <location>
        <begin position="486"/>
        <end position="498"/>
    </location>
</feature>
<feature type="compositionally biased region" description="Polar residues" evidence="9">
    <location>
        <begin position="499"/>
        <end position="508"/>
    </location>
</feature>
<comment type="function">
    <text evidence="7">Functions as a component of the DNA-binding general transcription factor complex TFIID. Binding of TFIID to a promoter (with or without TATA element) is the initial step in pre-initiation complex (PIC) formation. TFIID plays a key role in the regulation of gene expression by RNA polymerase II through different activities such as transcription activator interaction, core promoter recognition and selectivity, TFIIA and TFIIB interaction, chromatin modification (histone acetylation by TAF1), facilitation of DNA opening and initiation of transcription.</text>
</comment>
<feature type="compositionally biased region" description="Low complexity" evidence="9">
    <location>
        <begin position="91"/>
        <end position="108"/>
    </location>
</feature>
<keyword evidence="4" id="KW-0805">Transcription regulation</keyword>
<feature type="compositionally biased region" description="Polar residues" evidence="9">
    <location>
        <begin position="68"/>
        <end position="90"/>
    </location>
</feature>
<feature type="region of interest" description="Disordered" evidence="9">
    <location>
        <begin position="535"/>
        <end position="581"/>
    </location>
</feature>
<dbReference type="InterPro" id="IPR007900">
    <property type="entry name" value="TAF4_C"/>
</dbReference>
<evidence type="ECO:0000256" key="3">
    <source>
        <dbReference type="ARBA" id="ARBA00017306"/>
    </source>
</evidence>
<evidence type="ECO:0000313" key="11">
    <source>
        <dbReference type="EMBL" id="CAK3860715.1"/>
    </source>
</evidence>
<gene>
    <name evidence="11" type="ORF">LECACI_7A001815</name>
</gene>
<keyword evidence="6" id="KW-0539">Nucleus</keyword>
<keyword evidence="12" id="KW-1185">Reference proteome</keyword>
<dbReference type="AlphaFoldDB" id="A0AAI8YTR2"/>
<evidence type="ECO:0000313" key="12">
    <source>
        <dbReference type="Proteomes" id="UP001296104"/>
    </source>
</evidence>
<sequence>MSYSMSPPAQKPAPYSPYQAAGSPTNNQSPYAPPAKRPRLSPDAKSPNGASPYSNPPHGLPMQYGNPYAQQGVQSPYSPGSFAGSPQGSFNTPQPYQQQQQMPWNNYQTPPPTQQRPSHTSPPPANSSRDMPPPPRPNKDDRDEKAGIDDINDSLFMSGINLKDEENYLHNTYNNRHVNDSFATNQSTSFGSSTVGSNNNSFNMLTQGTSFGSQGQDGGRLQPRSQEDIENEQKSKREQAARARAEKEQHHLNNQFLLGNCVRNRMHKLATDNAVRVDVQGVYVRNPDPYETKVMVNRGGTEGVAAVETKPEAMIEAGVPYENILSLISLAAGERLRGLVDDAFGLARARRYGDHGCVVPPEFADIAEGQGKKSHETVVPESVTGTQWDKADDDGANGVNGEHPANSDKATPQPVETISFQGTLNARLRELAERDKQAEKERAKKREARKRNADSAAGDESTPAATTPAETPAVGPVEAAAPVKMSKKEMNKKNKEQQTAEAQSFTQSNRTAAMMAMGGKKSKYSWMSGGANNLPTNRFARPAGGSGTATPKAQPEPAAAVAGKDQEVKVPTWGDWREDGVDGKGIQLRDWVLVLERDGREKRALQQAVNKLS</sequence>
<evidence type="ECO:0000256" key="1">
    <source>
        <dbReference type="ARBA" id="ARBA00004123"/>
    </source>
</evidence>
<evidence type="ECO:0000256" key="9">
    <source>
        <dbReference type="SAM" id="MobiDB-lite"/>
    </source>
</evidence>
<organism evidence="11 12">
    <name type="scientific">Lecanosticta acicola</name>
    <dbReference type="NCBI Taxonomy" id="111012"/>
    <lineage>
        <taxon>Eukaryota</taxon>
        <taxon>Fungi</taxon>
        <taxon>Dikarya</taxon>
        <taxon>Ascomycota</taxon>
        <taxon>Pezizomycotina</taxon>
        <taxon>Dothideomycetes</taxon>
        <taxon>Dothideomycetidae</taxon>
        <taxon>Mycosphaerellales</taxon>
        <taxon>Mycosphaerellaceae</taxon>
        <taxon>Lecanosticta</taxon>
    </lineage>
</organism>
<evidence type="ECO:0000256" key="6">
    <source>
        <dbReference type="ARBA" id="ARBA00023242"/>
    </source>
</evidence>